<proteinExistence type="predicted"/>
<comment type="caution">
    <text evidence="1">The sequence shown here is derived from an EMBL/GenBank/DDBJ whole genome shotgun (WGS) entry which is preliminary data.</text>
</comment>
<evidence type="ECO:0000313" key="1">
    <source>
        <dbReference type="EMBL" id="MED6182183.1"/>
    </source>
</evidence>
<sequence>MEEQPPLFAAPYNLSTFQRDLTPYLGIAELGQFGVRRAMKTQLSVKFKPLLATGCF</sequence>
<gene>
    <name evidence="1" type="ORF">PIB30_026172</name>
</gene>
<name>A0ABU6WDD5_9FABA</name>
<evidence type="ECO:0000313" key="2">
    <source>
        <dbReference type="Proteomes" id="UP001341840"/>
    </source>
</evidence>
<accession>A0ABU6WDD5</accession>
<organism evidence="1 2">
    <name type="scientific">Stylosanthes scabra</name>
    <dbReference type="NCBI Taxonomy" id="79078"/>
    <lineage>
        <taxon>Eukaryota</taxon>
        <taxon>Viridiplantae</taxon>
        <taxon>Streptophyta</taxon>
        <taxon>Embryophyta</taxon>
        <taxon>Tracheophyta</taxon>
        <taxon>Spermatophyta</taxon>
        <taxon>Magnoliopsida</taxon>
        <taxon>eudicotyledons</taxon>
        <taxon>Gunneridae</taxon>
        <taxon>Pentapetalae</taxon>
        <taxon>rosids</taxon>
        <taxon>fabids</taxon>
        <taxon>Fabales</taxon>
        <taxon>Fabaceae</taxon>
        <taxon>Papilionoideae</taxon>
        <taxon>50 kb inversion clade</taxon>
        <taxon>dalbergioids sensu lato</taxon>
        <taxon>Dalbergieae</taxon>
        <taxon>Pterocarpus clade</taxon>
        <taxon>Stylosanthes</taxon>
    </lineage>
</organism>
<dbReference type="Proteomes" id="UP001341840">
    <property type="component" value="Unassembled WGS sequence"/>
</dbReference>
<keyword evidence="2" id="KW-1185">Reference proteome</keyword>
<dbReference type="EMBL" id="JASCZI010181340">
    <property type="protein sequence ID" value="MED6182183.1"/>
    <property type="molecule type" value="Genomic_DNA"/>
</dbReference>
<protein>
    <submittedName>
        <fullName evidence="1">Uncharacterized protein</fullName>
    </submittedName>
</protein>
<reference evidence="1 2" key="1">
    <citation type="journal article" date="2023" name="Plants (Basel)">
        <title>Bridging the Gap: Combining Genomics and Transcriptomics Approaches to Understand Stylosanthes scabra, an Orphan Legume from the Brazilian Caatinga.</title>
        <authorList>
            <person name="Ferreira-Neto J.R.C."/>
            <person name="da Silva M.D."/>
            <person name="Binneck E."/>
            <person name="de Melo N.F."/>
            <person name="da Silva R.H."/>
            <person name="de Melo A.L.T.M."/>
            <person name="Pandolfi V."/>
            <person name="Bustamante F.O."/>
            <person name="Brasileiro-Vidal A.C."/>
            <person name="Benko-Iseppon A.M."/>
        </authorList>
    </citation>
    <scope>NUCLEOTIDE SEQUENCE [LARGE SCALE GENOMIC DNA]</scope>
    <source>
        <tissue evidence="1">Leaves</tissue>
    </source>
</reference>